<accession>A0A8S2CKC7</accession>
<protein>
    <recommendedName>
        <fullName evidence="9">SecA family profile domain-containing protein</fullName>
    </recommendedName>
</protein>
<keyword evidence="6" id="KW-0811">Translocation</keyword>
<dbReference type="PANTHER" id="PTHR30612">
    <property type="entry name" value="SECA INNER MEMBRANE COMPONENT OF SEC PROTEIN SECRETION SYSTEM"/>
    <property type="match status" value="1"/>
</dbReference>
<evidence type="ECO:0000256" key="2">
    <source>
        <dbReference type="ARBA" id="ARBA00022741"/>
    </source>
</evidence>
<evidence type="ECO:0000313" key="12">
    <source>
        <dbReference type="Proteomes" id="UP000677228"/>
    </source>
</evidence>
<dbReference type="InterPro" id="IPR044722">
    <property type="entry name" value="SecA_SF2_C"/>
</dbReference>
<dbReference type="SUPFAM" id="SSF52540">
    <property type="entry name" value="P-loop containing nucleoside triphosphate hydrolases"/>
    <property type="match status" value="1"/>
</dbReference>
<comment type="caution">
    <text evidence="10">The sequence shown here is derived from an EMBL/GenBank/DDBJ whole genome shotgun (WGS) entry which is preliminary data.</text>
</comment>
<evidence type="ECO:0000256" key="8">
    <source>
        <dbReference type="SAM" id="MobiDB-lite"/>
    </source>
</evidence>
<evidence type="ECO:0000256" key="1">
    <source>
        <dbReference type="ARBA" id="ARBA00022448"/>
    </source>
</evidence>
<keyword evidence="7" id="KW-0472">Membrane</keyword>
<dbReference type="GO" id="GO:0005829">
    <property type="term" value="C:cytosol"/>
    <property type="evidence" value="ECO:0007669"/>
    <property type="project" value="TreeGrafter"/>
</dbReference>
<feature type="region of interest" description="Disordered" evidence="8">
    <location>
        <begin position="173"/>
        <end position="203"/>
    </location>
</feature>
<feature type="compositionally biased region" description="Low complexity" evidence="8">
    <location>
        <begin position="191"/>
        <end position="203"/>
    </location>
</feature>
<dbReference type="GO" id="GO:0005524">
    <property type="term" value="F:ATP binding"/>
    <property type="evidence" value="ECO:0007669"/>
    <property type="project" value="UniProtKB-KW"/>
</dbReference>
<evidence type="ECO:0000256" key="7">
    <source>
        <dbReference type="ARBA" id="ARBA00023136"/>
    </source>
</evidence>
<keyword evidence="3" id="KW-0067">ATP-binding</keyword>
<keyword evidence="1" id="KW-0813">Transport</keyword>
<sequence length="203" mass="22274">MAGRGTDIKLGEGVTALGGLFVLGTNKHESRRIDNQLRGRSGRQGDPGLSQFFISIEDDLFKRFGREKLQNGHKLFDKMIQLIGHQACLLIMNANIELQPEQQKLAREQEQAIAQQVESLRAEARSVMDEEAKHEKQIGLEANQTTVDDSILSFASAPIDPSQAEFSDSRINEIINSATTTTTNPDSAPKSNSETSTSSSDSE</sequence>
<dbReference type="FunFam" id="3.40.50.300:FF:000429">
    <property type="entry name" value="Preprotein translocase subunit SecA"/>
    <property type="match status" value="1"/>
</dbReference>
<evidence type="ECO:0000256" key="4">
    <source>
        <dbReference type="ARBA" id="ARBA00022927"/>
    </source>
</evidence>
<feature type="domain" description="SecA family profile" evidence="9">
    <location>
        <begin position="1"/>
        <end position="85"/>
    </location>
</feature>
<dbReference type="GO" id="GO:0006886">
    <property type="term" value="P:intracellular protein transport"/>
    <property type="evidence" value="ECO:0007669"/>
    <property type="project" value="InterPro"/>
</dbReference>
<evidence type="ECO:0000313" key="10">
    <source>
        <dbReference type="EMBL" id="CAF0726037.1"/>
    </source>
</evidence>
<dbReference type="Proteomes" id="UP000682733">
    <property type="component" value="Unassembled WGS sequence"/>
</dbReference>
<keyword evidence="5" id="KW-1278">Translocase</keyword>
<reference evidence="10" key="1">
    <citation type="submission" date="2021-02" db="EMBL/GenBank/DDBJ databases">
        <authorList>
            <person name="Nowell W R."/>
        </authorList>
    </citation>
    <scope>NUCLEOTIDE SEQUENCE</scope>
</reference>
<proteinExistence type="predicted"/>
<dbReference type="EMBL" id="CAJOBA010000057">
    <property type="protein sequence ID" value="CAF3499519.1"/>
    <property type="molecule type" value="Genomic_DNA"/>
</dbReference>
<dbReference type="Pfam" id="PF21090">
    <property type="entry name" value="P-loop_SecA"/>
    <property type="match status" value="1"/>
</dbReference>
<name>A0A8S2CKC7_9BILA</name>
<dbReference type="Proteomes" id="UP000677228">
    <property type="component" value="Unassembled WGS sequence"/>
</dbReference>
<dbReference type="EMBL" id="CAJNOK010000057">
    <property type="protein sequence ID" value="CAF0726037.1"/>
    <property type="molecule type" value="Genomic_DNA"/>
</dbReference>
<dbReference type="AlphaFoldDB" id="A0A8S2CKC7"/>
<evidence type="ECO:0000313" key="11">
    <source>
        <dbReference type="EMBL" id="CAF3499519.1"/>
    </source>
</evidence>
<feature type="compositionally biased region" description="Polar residues" evidence="8">
    <location>
        <begin position="174"/>
        <end position="190"/>
    </location>
</feature>
<dbReference type="PANTHER" id="PTHR30612:SF0">
    <property type="entry name" value="CHLOROPLAST PROTEIN-TRANSPORTING ATPASE"/>
    <property type="match status" value="1"/>
</dbReference>
<evidence type="ECO:0000256" key="5">
    <source>
        <dbReference type="ARBA" id="ARBA00022967"/>
    </source>
</evidence>
<dbReference type="InterPro" id="IPR000185">
    <property type="entry name" value="SecA"/>
</dbReference>
<dbReference type="GO" id="GO:0006605">
    <property type="term" value="P:protein targeting"/>
    <property type="evidence" value="ECO:0007669"/>
    <property type="project" value="InterPro"/>
</dbReference>
<dbReference type="GO" id="GO:0005886">
    <property type="term" value="C:plasma membrane"/>
    <property type="evidence" value="ECO:0007669"/>
    <property type="project" value="TreeGrafter"/>
</dbReference>
<organism evidence="10 12">
    <name type="scientific">Didymodactylos carnosus</name>
    <dbReference type="NCBI Taxonomy" id="1234261"/>
    <lineage>
        <taxon>Eukaryota</taxon>
        <taxon>Metazoa</taxon>
        <taxon>Spiralia</taxon>
        <taxon>Gnathifera</taxon>
        <taxon>Rotifera</taxon>
        <taxon>Eurotatoria</taxon>
        <taxon>Bdelloidea</taxon>
        <taxon>Philodinida</taxon>
        <taxon>Philodinidae</taxon>
        <taxon>Didymodactylos</taxon>
    </lineage>
</organism>
<dbReference type="InterPro" id="IPR027417">
    <property type="entry name" value="P-loop_NTPase"/>
</dbReference>
<dbReference type="Gene3D" id="3.40.50.300">
    <property type="entry name" value="P-loop containing nucleotide triphosphate hydrolases"/>
    <property type="match status" value="1"/>
</dbReference>
<evidence type="ECO:0000259" key="9">
    <source>
        <dbReference type="PROSITE" id="PS51196"/>
    </source>
</evidence>
<evidence type="ECO:0000256" key="3">
    <source>
        <dbReference type="ARBA" id="ARBA00022840"/>
    </source>
</evidence>
<dbReference type="InterPro" id="IPR014018">
    <property type="entry name" value="SecA_motor_DEAD"/>
</dbReference>
<evidence type="ECO:0000256" key="6">
    <source>
        <dbReference type="ARBA" id="ARBA00023010"/>
    </source>
</evidence>
<gene>
    <name evidence="10" type="ORF">OVA965_LOCUS436</name>
    <name evidence="11" type="ORF">TMI583_LOCUS436</name>
</gene>
<dbReference type="PROSITE" id="PS51196">
    <property type="entry name" value="SECA_MOTOR_DEAD"/>
    <property type="match status" value="1"/>
</dbReference>
<keyword evidence="2" id="KW-0547">Nucleotide-binding</keyword>
<keyword evidence="4" id="KW-0653">Protein transport</keyword>